<dbReference type="EMBL" id="AYRZ02000010">
    <property type="protein sequence ID" value="PHT70913.1"/>
    <property type="molecule type" value="Genomic_DNA"/>
</dbReference>
<reference evidence="1 2" key="2">
    <citation type="journal article" date="2017" name="Genome Biol.">
        <title>New reference genome sequences of hot pepper reveal the massive evolution of plant disease-resistance genes by retroduplication.</title>
        <authorList>
            <person name="Kim S."/>
            <person name="Park J."/>
            <person name="Yeom S.I."/>
            <person name="Kim Y.M."/>
            <person name="Seo E."/>
            <person name="Kim K.T."/>
            <person name="Kim M.S."/>
            <person name="Lee J.M."/>
            <person name="Cheong K."/>
            <person name="Shin H.S."/>
            <person name="Kim S.B."/>
            <person name="Han K."/>
            <person name="Lee J."/>
            <person name="Park M."/>
            <person name="Lee H.A."/>
            <person name="Lee H.Y."/>
            <person name="Lee Y."/>
            <person name="Oh S."/>
            <person name="Lee J.H."/>
            <person name="Choi E."/>
            <person name="Choi E."/>
            <person name="Lee S.E."/>
            <person name="Jeon J."/>
            <person name="Kim H."/>
            <person name="Choi G."/>
            <person name="Song H."/>
            <person name="Lee J."/>
            <person name="Lee S.C."/>
            <person name="Kwon J.K."/>
            <person name="Lee H.Y."/>
            <person name="Koo N."/>
            <person name="Hong Y."/>
            <person name="Kim R.W."/>
            <person name="Kang W.H."/>
            <person name="Huh J.H."/>
            <person name="Kang B.C."/>
            <person name="Yang T.J."/>
            <person name="Lee Y.H."/>
            <person name="Bennetzen J.L."/>
            <person name="Choi D."/>
        </authorList>
    </citation>
    <scope>NUCLEOTIDE SEQUENCE [LARGE SCALE GENOMIC DNA]</scope>
    <source>
        <strain evidence="2">cv. CM334</strain>
    </source>
</reference>
<evidence type="ECO:0000313" key="1">
    <source>
        <dbReference type="EMBL" id="PHT70913.1"/>
    </source>
</evidence>
<sequence>MRRRAGTSEAGGVLSATFDIFEFPTEGKEKFMSNDVYKPIRYGTSLKDGEDKVEFWRILLKHYANPQYLD</sequence>
<accession>A0A2G2YMC8</accession>
<reference evidence="1 2" key="1">
    <citation type="journal article" date="2014" name="Nat. Genet.">
        <title>Genome sequence of the hot pepper provides insights into the evolution of pungency in Capsicum species.</title>
        <authorList>
            <person name="Kim S."/>
            <person name="Park M."/>
            <person name="Yeom S.I."/>
            <person name="Kim Y.M."/>
            <person name="Lee J.M."/>
            <person name="Lee H.A."/>
            <person name="Seo E."/>
            <person name="Choi J."/>
            <person name="Cheong K."/>
            <person name="Kim K.T."/>
            <person name="Jung K."/>
            <person name="Lee G.W."/>
            <person name="Oh S.K."/>
            <person name="Bae C."/>
            <person name="Kim S.B."/>
            <person name="Lee H.Y."/>
            <person name="Kim S.Y."/>
            <person name="Kim M.S."/>
            <person name="Kang B.C."/>
            <person name="Jo Y.D."/>
            <person name="Yang H.B."/>
            <person name="Jeong H.J."/>
            <person name="Kang W.H."/>
            <person name="Kwon J.K."/>
            <person name="Shin C."/>
            <person name="Lim J.Y."/>
            <person name="Park J.H."/>
            <person name="Huh J.H."/>
            <person name="Kim J.S."/>
            <person name="Kim B.D."/>
            <person name="Cohen O."/>
            <person name="Paran I."/>
            <person name="Suh M.C."/>
            <person name="Lee S.B."/>
            <person name="Kim Y.K."/>
            <person name="Shin Y."/>
            <person name="Noh S.J."/>
            <person name="Park J."/>
            <person name="Seo Y.S."/>
            <person name="Kwon S.Y."/>
            <person name="Kim H.A."/>
            <person name="Park J.M."/>
            <person name="Kim H.J."/>
            <person name="Choi S.B."/>
            <person name="Bosland P.W."/>
            <person name="Reeves G."/>
            <person name="Jo S.H."/>
            <person name="Lee B.W."/>
            <person name="Cho H.T."/>
            <person name="Choi H.S."/>
            <person name="Lee M.S."/>
            <person name="Yu Y."/>
            <person name="Do Choi Y."/>
            <person name="Park B.S."/>
            <person name="van Deynze A."/>
            <person name="Ashrafi H."/>
            <person name="Hill T."/>
            <person name="Kim W.T."/>
            <person name="Pai H.S."/>
            <person name="Ahn H.K."/>
            <person name="Yeam I."/>
            <person name="Giovannoni J.J."/>
            <person name="Rose J.K."/>
            <person name="Sorensen I."/>
            <person name="Lee S.J."/>
            <person name="Kim R.W."/>
            <person name="Choi I.Y."/>
            <person name="Choi B.S."/>
            <person name="Lim J.S."/>
            <person name="Lee Y.H."/>
            <person name="Choi D."/>
        </authorList>
    </citation>
    <scope>NUCLEOTIDE SEQUENCE [LARGE SCALE GENOMIC DNA]</scope>
    <source>
        <strain evidence="2">cv. CM334</strain>
    </source>
</reference>
<comment type="caution">
    <text evidence="1">The sequence shown here is derived from an EMBL/GenBank/DDBJ whole genome shotgun (WGS) entry which is preliminary data.</text>
</comment>
<dbReference type="Gramene" id="PHT70913">
    <property type="protein sequence ID" value="PHT70913"/>
    <property type="gene ID" value="T459_26017"/>
</dbReference>
<evidence type="ECO:0000313" key="2">
    <source>
        <dbReference type="Proteomes" id="UP000222542"/>
    </source>
</evidence>
<proteinExistence type="predicted"/>
<keyword evidence="2" id="KW-1185">Reference proteome</keyword>
<gene>
    <name evidence="1" type="ORF">T459_26017</name>
</gene>
<organism evidence="1 2">
    <name type="scientific">Capsicum annuum</name>
    <name type="common">Capsicum pepper</name>
    <dbReference type="NCBI Taxonomy" id="4072"/>
    <lineage>
        <taxon>Eukaryota</taxon>
        <taxon>Viridiplantae</taxon>
        <taxon>Streptophyta</taxon>
        <taxon>Embryophyta</taxon>
        <taxon>Tracheophyta</taxon>
        <taxon>Spermatophyta</taxon>
        <taxon>Magnoliopsida</taxon>
        <taxon>eudicotyledons</taxon>
        <taxon>Gunneridae</taxon>
        <taxon>Pentapetalae</taxon>
        <taxon>asterids</taxon>
        <taxon>lamiids</taxon>
        <taxon>Solanales</taxon>
        <taxon>Solanaceae</taxon>
        <taxon>Solanoideae</taxon>
        <taxon>Capsiceae</taxon>
        <taxon>Capsicum</taxon>
    </lineage>
</organism>
<protein>
    <submittedName>
        <fullName evidence="1">Uncharacterized protein</fullName>
    </submittedName>
</protein>
<name>A0A2G2YMC8_CAPAN</name>
<dbReference type="AlphaFoldDB" id="A0A2G2YMC8"/>
<dbReference type="Proteomes" id="UP000222542">
    <property type="component" value="Unassembled WGS sequence"/>
</dbReference>